<dbReference type="eggNOG" id="COG1309">
    <property type="taxonomic scope" value="Bacteria"/>
</dbReference>
<dbReference type="InterPro" id="IPR009057">
    <property type="entry name" value="Homeodomain-like_sf"/>
</dbReference>
<gene>
    <name evidence="4" type="ordered locus">Nitsa_1082</name>
</gene>
<dbReference type="InterPro" id="IPR036271">
    <property type="entry name" value="Tet_transcr_reg_TetR-rel_C_sf"/>
</dbReference>
<dbReference type="AlphaFoldDB" id="E6WXT1"/>
<keyword evidence="1 2" id="KW-0238">DNA-binding</keyword>
<dbReference type="PROSITE" id="PS50977">
    <property type="entry name" value="HTH_TETR_2"/>
    <property type="match status" value="1"/>
</dbReference>
<reference evidence="5" key="2">
    <citation type="submission" date="2011-01" db="EMBL/GenBank/DDBJ databases">
        <title>The complete genome of Nitratifractor salsuginis DSM 16511.</title>
        <authorList>
            <consortium name="US DOE Joint Genome Institute (JGI-PGF)"/>
            <person name="Lucas S."/>
            <person name="Copeland A."/>
            <person name="Lapidus A."/>
            <person name="Bruce D."/>
            <person name="Goodwin L."/>
            <person name="Pitluck S."/>
            <person name="Kyrpides N."/>
            <person name="Mavromatis K."/>
            <person name="Ivanova N."/>
            <person name="Mikhailova N."/>
            <person name="Zeytun A."/>
            <person name="Detter J.C."/>
            <person name="Tapia R."/>
            <person name="Han C."/>
            <person name="Land M."/>
            <person name="Hauser L."/>
            <person name="Markowitz V."/>
            <person name="Cheng J.-F."/>
            <person name="Hugenholtz P."/>
            <person name="Woyke T."/>
            <person name="Wu D."/>
            <person name="Tindall B."/>
            <person name="Schuetze A."/>
            <person name="Brambilla E."/>
            <person name="Klenk H.-P."/>
            <person name="Eisen J.A."/>
        </authorList>
    </citation>
    <scope>NUCLEOTIDE SEQUENCE [LARGE SCALE GENOMIC DNA]</scope>
    <source>
        <strain evidence="5">DSM 16511 / JCM 12458 / E9I37-1</strain>
    </source>
</reference>
<feature type="domain" description="HTH tetR-type" evidence="3">
    <location>
        <begin position="6"/>
        <end position="66"/>
    </location>
</feature>
<dbReference type="PANTHER" id="PTHR30055:SF226">
    <property type="entry name" value="HTH-TYPE TRANSCRIPTIONAL REGULATOR PKSA"/>
    <property type="match status" value="1"/>
</dbReference>
<dbReference type="Gene3D" id="1.10.357.10">
    <property type="entry name" value="Tetracycline Repressor, domain 2"/>
    <property type="match status" value="1"/>
</dbReference>
<dbReference type="GO" id="GO:0003700">
    <property type="term" value="F:DNA-binding transcription factor activity"/>
    <property type="evidence" value="ECO:0007669"/>
    <property type="project" value="TreeGrafter"/>
</dbReference>
<evidence type="ECO:0000256" key="2">
    <source>
        <dbReference type="PROSITE-ProRule" id="PRU00335"/>
    </source>
</evidence>
<dbReference type="InterPro" id="IPR039536">
    <property type="entry name" value="TetR_C_Proteobacteria"/>
</dbReference>
<evidence type="ECO:0000313" key="4">
    <source>
        <dbReference type="EMBL" id="ADV46338.1"/>
    </source>
</evidence>
<feature type="DNA-binding region" description="H-T-H motif" evidence="2">
    <location>
        <begin position="29"/>
        <end position="48"/>
    </location>
</feature>
<evidence type="ECO:0000259" key="3">
    <source>
        <dbReference type="PROSITE" id="PS50977"/>
    </source>
</evidence>
<dbReference type="Pfam" id="PF00440">
    <property type="entry name" value="TetR_N"/>
    <property type="match status" value="1"/>
</dbReference>
<dbReference type="HOGENOM" id="CLU_069356_34_0_7"/>
<proteinExistence type="predicted"/>
<dbReference type="KEGG" id="nsa:Nitsa_1082"/>
<dbReference type="Proteomes" id="UP000008633">
    <property type="component" value="Chromosome"/>
</dbReference>
<keyword evidence="5" id="KW-1185">Reference proteome</keyword>
<accession>E6WXT1</accession>
<dbReference type="SUPFAM" id="SSF48498">
    <property type="entry name" value="Tetracyclin repressor-like, C-terminal domain"/>
    <property type="match status" value="1"/>
</dbReference>
<dbReference type="PRINTS" id="PR00455">
    <property type="entry name" value="HTHTETR"/>
</dbReference>
<dbReference type="RefSeq" id="WP_013554031.1">
    <property type="nucleotide sequence ID" value="NC_014935.1"/>
</dbReference>
<organism evidence="4 5">
    <name type="scientific">Nitratifractor salsuginis (strain DSM 16511 / JCM 12458 / E9I37-1)</name>
    <dbReference type="NCBI Taxonomy" id="749222"/>
    <lineage>
        <taxon>Bacteria</taxon>
        <taxon>Pseudomonadati</taxon>
        <taxon>Campylobacterota</taxon>
        <taxon>Epsilonproteobacteria</taxon>
        <taxon>Campylobacterales</taxon>
        <taxon>Sulfurovaceae</taxon>
        <taxon>Nitratifractor</taxon>
    </lineage>
</organism>
<reference evidence="4 5" key="1">
    <citation type="journal article" date="2011" name="Stand. Genomic Sci.">
        <title>Complete genome sequence of Nitratifractor salsuginis type strain (E9I37-1).</title>
        <authorList>
            <person name="Anderson I."/>
            <person name="Sikorski J."/>
            <person name="Zeytun A."/>
            <person name="Nolan M."/>
            <person name="Lapidus A."/>
            <person name="Lucas S."/>
            <person name="Hammon N."/>
            <person name="Deshpande S."/>
            <person name="Cheng J.F."/>
            <person name="Tapia R."/>
            <person name="Han C."/>
            <person name="Goodwin L."/>
            <person name="Pitluck S."/>
            <person name="Liolios K."/>
            <person name="Pagani I."/>
            <person name="Ivanova N."/>
            <person name="Huntemann M."/>
            <person name="Mavromatis K."/>
            <person name="Ovchinikova G."/>
            <person name="Pati A."/>
            <person name="Chen A."/>
            <person name="Palaniappan K."/>
            <person name="Land M."/>
            <person name="Hauser L."/>
            <person name="Brambilla E.M."/>
            <person name="Ngatchou-Djao O.D."/>
            <person name="Rohde M."/>
            <person name="Tindall B.J."/>
            <person name="Goker M."/>
            <person name="Detter J.C."/>
            <person name="Woyke T."/>
            <person name="Bristow J."/>
            <person name="Eisen J.A."/>
            <person name="Markowitz V."/>
            <person name="Hugenholtz P."/>
            <person name="Klenk H.P."/>
            <person name="Kyrpides N.C."/>
        </authorList>
    </citation>
    <scope>NUCLEOTIDE SEQUENCE [LARGE SCALE GENOMIC DNA]</scope>
    <source>
        <strain evidence="5">DSM 16511 / JCM 12458 / E9I37-1</strain>
    </source>
</reference>
<dbReference type="InterPro" id="IPR001647">
    <property type="entry name" value="HTH_TetR"/>
</dbReference>
<sequence length="207" mass="24111">MDKEKVSTKQRILESALKLFSTKGYKATTMRDIAAEVGVRQGAIYNHFKSKETILESLIADLTDSALVHLFDKDLDPKKGKQLLAKIATTFKLISFDPRNEALFRLMMQELFRNEKVRELYHEHFYQQNVKRLSTYLFQMMQEELIRSSDPLLLANEFFAPLFFYQMQVVLLKLDGKSTSAAVTMFEKHVDLFWDSVKLSNHTPTLF</sequence>
<name>E6WXT1_NITSE</name>
<protein>
    <submittedName>
        <fullName evidence="4">Transcriptional regulator, TetR family</fullName>
    </submittedName>
</protein>
<dbReference type="PANTHER" id="PTHR30055">
    <property type="entry name" value="HTH-TYPE TRANSCRIPTIONAL REGULATOR RUTR"/>
    <property type="match status" value="1"/>
</dbReference>
<dbReference type="SUPFAM" id="SSF46689">
    <property type="entry name" value="Homeodomain-like"/>
    <property type="match status" value="1"/>
</dbReference>
<evidence type="ECO:0000256" key="1">
    <source>
        <dbReference type="ARBA" id="ARBA00023125"/>
    </source>
</evidence>
<dbReference type="EMBL" id="CP002452">
    <property type="protein sequence ID" value="ADV46338.1"/>
    <property type="molecule type" value="Genomic_DNA"/>
</dbReference>
<dbReference type="InterPro" id="IPR050109">
    <property type="entry name" value="HTH-type_TetR-like_transc_reg"/>
</dbReference>
<dbReference type="GO" id="GO:0000976">
    <property type="term" value="F:transcription cis-regulatory region binding"/>
    <property type="evidence" value="ECO:0007669"/>
    <property type="project" value="TreeGrafter"/>
</dbReference>
<evidence type="ECO:0000313" key="5">
    <source>
        <dbReference type="Proteomes" id="UP000008633"/>
    </source>
</evidence>
<dbReference type="Pfam" id="PF14246">
    <property type="entry name" value="TetR_C_7"/>
    <property type="match status" value="1"/>
</dbReference>
<dbReference type="OrthoDB" id="9793734at2"/>